<dbReference type="Proteomes" id="UP001055439">
    <property type="component" value="Chromosome 1"/>
</dbReference>
<evidence type="ECO:0000313" key="3">
    <source>
        <dbReference type="EMBL" id="URD72834.1"/>
    </source>
</evidence>
<sequence length="513" mass="56359">MEMEREGAESGGLEARQRRRKSASERAEAVEAHTAVAVETGGLMPQKDDRIATWEELGNENSDFKCEIINEQEDISTEEANHVLNNTKMENGSSSQCSSETSESEDEMAVQQQIKVPKEGKLKAVEFDLERILEEQDTHELYCPNCNSCITKRVILRKRKRAVQHEGPSKKVTEEKYDAGKLETGAVSSGTTNPSNAPEHYVFRCLSCFSFFMPTEGGFSIFQIFEKGKKIHAQSSQQAPEKNTNWISSIFKAGKSQMNPSHPGDGAIQITSESDQTIQPSEATATEVLPHSDVLIEVPEPSARGSERSNDWDVLKSIVYGGLAESIASLGVVSSAAAADASTLSIVALGLANLFGGFLLIIHKLFELRSARDVATDHHEDERTGRYWELLGRKANFRRHFVVVIISYLLVGSVPPVVYGFSFRGSDNKEHKLIAVAATSLLCIALLATGKAHVGPQRAYTRTLFHYVSLGVSASGISYVAGVMANKLLEKFGLFDRLLYQDLSSTGRAWASY</sequence>
<keyword evidence="4" id="KW-1185">Reference proteome</keyword>
<dbReference type="PANTHER" id="PTHR38937:SF2">
    <property type="entry name" value="MEMBRANE PROTEIN OF ER BODY-LIKE PROTEIN ISOFORM X1"/>
    <property type="match status" value="1"/>
</dbReference>
<feature type="transmembrane region" description="Helical" evidence="2">
    <location>
        <begin position="401"/>
        <end position="421"/>
    </location>
</feature>
<feature type="compositionally biased region" description="Basic and acidic residues" evidence="1">
    <location>
        <begin position="22"/>
        <end position="31"/>
    </location>
</feature>
<protein>
    <submittedName>
        <fullName evidence="3">VIT family</fullName>
    </submittedName>
</protein>
<gene>
    <name evidence="3" type="ORF">MUK42_08996</name>
</gene>
<proteinExistence type="predicted"/>
<evidence type="ECO:0000313" key="4">
    <source>
        <dbReference type="Proteomes" id="UP001055439"/>
    </source>
</evidence>
<dbReference type="PANTHER" id="PTHR38937">
    <property type="entry name" value="MEMBRANE PROTEIN OF ER BODY-LIKE PROTEIN"/>
    <property type="match status" value="1"/>
</dbReference>
<organism evidence="3 4">
    <name type="scientific">Musa troglodytarum</name>
    <name type="common">fe'i banana</name>
    <dbReference type="NCBI Taxonomy" id="320322"/>
    <lineage>
        <taxon>Eukaryota</taxon>
        <taxon>Viridiplantae</taxon>
        <taxon>Streptophyta</taxon>
        <taxon>Embryophyta</taxon>
        <taxon>Tracheophyta</taxon>
        <taxon>Spermatophyta</taxon>
        <taxon>Magnoliopsida</taxon>
        <taxon>Liliopsida</taxon>
        <taxon>Zingiberales</taxon>
        <taxon>Musaceae</taxon>
        <taxon>Musa</taxon>
    </lineage>
</organism>
<evidence type="ECO:0000256" key="1">
    <source>
        <dbReference type="SAM" id="MobiDB-lite"/>
    </source>
</evidence>
<feature type="region of interest" description="Disordered" evidence="1">
    <location>
        <begin position="1"/>
        <end position="44"/>
    </location>
</feature>
<feature type="transmembrane region" description="Helical" evidence="2">
    <location>
        <begin position="464"/>
        <end position="485"/>
    </location>
</feature>
<name>A0A9E7E979_9LILI</name>
<dbReference type="AlphaFoldDB" id="A0A9E7E979"/>
<accession>A0A9E7E979</accession>
<reference evidence="3" key="1">
    <citation type="submission" date="2022-05" db="EMBL/GenBank/DDBJ databases">
        <title>The Musa troglodytarum L. genome provides insights into the mechanism of non-climacteric behaviour and enrichment of carotenoids.</title>
        <authorList>
            <person name="Wang J."/>
        </authorList>
    </citation>
    <scope>NUCLEOTIDE SEQUENCE</scope>
    <source>
        <tissue evidence="3">Leaf</tissue>
    </source>
</reference>
<feature type="transmembrane region" description="Helical" evidence="2">
    <location>
        <begin position="433"/>
        <end position="452"/>
    </location>
</feature>
<dbReference type="EMBL" id="CP097502">
    <property type="protein sequence ID" value="URD72834.1"/>
    <property type="molecule type" value="Genomic_DNA"/>
</dbReference>
<keyword evidence="2" id="KW-0812">Transmembrane</keyword>
<feature type="transmembrane region" description="Helical" evidence="2">
    <location>
        <begin position="344"/>
        <end position="362"/>
    </location>
</feature>
<dbReference type="InterPro" id="IPR052843">
    <property type="entry name" value="ER_body_metal_sequester"/>
</dbReference>
<evidence type="ECO:0000256" key="2">
    <source>
        <dbReference type="SAM" id="Phobius"/>
    </source>
</evidence>
<dbReference type="OrthoDB" id="1924921at2759"/>
<keyword evidence="2" id="KW-1133">Transmembrane helix</keyword>
<keyword evidence="2" id="KW-0472">Membrane</keyword>